<dbReference type="EMBL" id="AP027151">
    <property type="protein sequence ID" value="BDV43619.1"/>
    <property type="molecule type" value="Genomic_DNA"/>
</dbReference>
<evidence type="ECO:0000256" key="2">
    <source>
        <dbReference type="SAM" id="SignalP"/>
    </source>
</evidence>
<evidence type="ECO:0000313" key="3">
    <source>
        <dbReference type="EMBL" id="BDV43619.1"/>
    </source>
</evidence>
<dbReference type="Proteomes" id="UP001317705">
    <property type="component" value="Chromosome"/>
</dbReference>
<evidence type="ECO:0008006" key="5">
    <source>
        <dbReference type="Google" id="ProtNLM"/>
    </source>
</evidence>
<name>A0ABM8EMT1_9BACT</name>
<sequence length="279" mass="28949">MRLRMMIPSLLLTLLTLLTGGLAAAAIPAGTLAGQIVAPDGQPLANGTVYFFSAAVGPPPAPERYWRVPDDLAQLDGEGRFAVQLLPGTYFVGAIKRQQGHEIGPPRDGDLFFTSRDAQGAPRPYTIMPGERHDAGVLTGVTVFRQTTIKKTAITGIAGKVLAADGTPMAGALVFAFVTPTMIGRPLYVSDRTGKDGTYLLRVGDGGTYYLRVRDIYGGGVPTTGMLMGSYGGATPKPVEVKAGAVTGGIDINAAPFTRPTPGKKGPGGMKGKGGPPQP</sequence>
<dbReference type="SUPFAM" id="SSF49464">
    <property type="entry name" value="Carboxypeptidase regulatory domain-like"/>
    <property type="match status" value="1"/>
</dbReference>
<reference evidence="3 4" key="1">
    <citation type="submission" date="2022-12" db="EMBL/GenBank/DDBJ databases">
        <title>Polyphasic characterization of Geotalea uranireducens NIT-SL11 newly isolated from a complex of sewage sludge and microbially reduced graphene oxide.</title>
        <authorList>
            <person name="Xie L."/>
            <person name="Yoshida N."/>
            <person name="Meng L."/>
        </authorList>
    </citation>
    <scope>NUCLEOTIDE SEQUENCE [LARGE SCALE GENOMIC DNA]</scope>
    <source>
        <strain evidence="3 4">NIT-SL11</strain>
    </source>
</reference>
<evidence type="ECO:0000313" key="4">
    <source>
        <dbReference type="Proteomes" id="UP001317705"/>
    </source>
</evidence>
<feature type="compositionally biased region" description="Gly residues" evidence="1">
    <location>
        <begin position="265"/>
        <end position="279"/>
    </location>
</feature>
<feature type="chain" id="PRO_5046452182" description="Carboxypeptidase regulatory-like domain-containing protein" evidence="2">
    <location>
        <begin position="26"/>
        <end position="279"/>
    </location>
</feature>
<keyword evidence="2" id="KW-0732">Signal</keyword>
<feature type="signal peptide" evidence="2">
    <location>
        <begin position="1"/>
        <end position="25"/>
    </location>
</feature>
<keyword evidence="4" id="KW-1185">Reference proteome</keyword>
<protein>
    <recommendedName>
        <fullName evidence="5">Carboxypeptidase regulatory-like domain-containing protein</fullName>
    </recommendedName>
</protein>
<dbReference type="InterPro" id="IPR008969">
    <property type="entry name" value="CarboxyPept-like_regulatory"/>
</dbReference>
<accession>A0ABM8EMT1</accession>
<proteinExistence type="predicted"/>
<organism evidence="3 4">
    <name type="scientific">Geotalea uraniireducens</name>
    <dbReference type="NCBI Taxonomy" id="351604"/>
    <lineage>
        <taxon>Bacteria</taxon>
        <taxon>Pseudomonadati</taxon>
        <taxon>Thermodesulfobacteriota</taxon>
        <taxon>Desulfuromonadia</taxon>
        <taxon>Geobacterales</taxon>
        <taxon>Geobacteraceae</taxon>
        <taxon>Geotalea</taxon>
    </lineage>
</organism>
<feature type="region of interest" description="Disordered" evidence="1">
    <location>
        <begin position="253"/>
        <end position="279"/>
    </location>
</feature>
<evidence type="ECO:0000256" key="1">
    <source>
        <dbReference type="SAM" id="MobiDB-lite"/>
    </source>
</evidence>
<gene>
    <name evidence="3" type="ORF">GURASL_25420</name>
</gene>
<dbReference type="RefSeq" id="WP_281999745.1">
    <property type="nucleotide sequence ID" value="NZ_AP027151.1"/>
</dbReference>